<accession>A0A5J9VDT2</accession>
<dbReference type="Gramene" id="TVU33010">
    <property type="protein sequence ID" value="TVU33010"/>
    <property type="gene ID" value="EJB05_24782"/>
</dbReference>
<dbReference type="PANTHER" id="PTHR31672">
    <property type="entry name" value="BNACNNG10540D PROTEIN"/>
    <property type="match status" value="1"/>
</dbReference>
<dbReference type="Gene3D" id="1.20.1280.50">
    <property type="match status" value="1"/>
</dbReference>
<dbReference type="Proteomes" id="UP000324897">
    <property type="component" value="Chromosome 1"/>
</dbReference>
<comment type="caution">
    <text evidence="3">The sequence shown here is derived from an EMBL/GenBank/DDBJ whole genome shotgun (WGS) entry which is preliminary data.</text>
</comment>
<proteinExistence type="predicted"/>
<evidence type="ECO:0000313" key="4">
    <source>
        <dbReference type="Proteomes" id="UP000324897"/>
    </source>
</evidence>
<dbReference type="CDD" id="cd22157">
    <property type="entry name" value="F-box_AtFBW1-like"/>
    <property type="match status" value="1"/>
</dbReference>
<dbReference type="InterPro" id="IPR036047">
    <property type="entry name" value="F-box-like_dom_sf"/>
</dbReference>
<organism evidence="3 4">
    <name type="scientific">Eragrostis curvula</name>
    <name type="common">weeping love grass</name>
    <dbReference type="NCBI Taxonomy" id="38414"/>
    <lineage>
        <taxon>Eukaryota</taxon>
        <taxon>Viridiplantae</taxon>
        <taxon>Streptophyta</taxon>
        <taxon>Embryophyta</taxon>
        <taxon>Tracheophyta</taxon>
        <taxon>Spermatophyta</taxon>
        <taxon>Magnoliopsida</taxon>
        <taxon>Liliopsida</taxon>
        <taxon>Poales</taxon>
        <taxon>Poaceae</taxon>
        <taxon>PACMAD clade</taxon>
        <taxon>Chloridoideae</taxon>
        <taxon>Eragrostideae</taxon>
        <taxon>Eragrostidinae</taxon>
        <taxon>Eragrostis</taxon>
    </lineage>
</organism>
<dbReference type="AlphaFoldDB" id="A0A5J9VDT2"/>
<dbReference type="InterPro" id="IPR050796">
    <property type="entry name" value="SCF_F-box_component"/>
</dbReference>
<dbReference type="EMBL" id="RWGY01000011">
    <property type="protein sequence ID" value="TVU33010.1"/>
    <property type="molecule type" value="Genomic_DNA"/>
</dbReference>
<feature type="non-terminal residue" evidence="3">
    <location>
        <position position="1"/>
    </location>
</feature>
<evidence type="ECO:0000259" key="1">
    <source>
        <dbReference type="Pfam" id="PF00646"/>
    </source>
</evidence>
<feature type="domain" description="F-box associated beta-propeller type 3" evidence="2">
    <location>
        <begin position="122"/>
        <end position="247"/>
    </location>
</feature>
<dbReference type="OrthoDB" id="682098at2759"/>
<feature type="domain" description="F-box" evidence="1">
    <location>
        <begin position="11"/>
        <end position="48"/>
    </location>
</feature>
<protein>
    <submittedName>
        <fullName evidence="3">Uncharacterized protein</fullName>
    </submittedName>
</protein>
<dbReference type="InterPro" id="IPR001810">
    <property type="entry name" value="F-box_dom"/>
</dbReference>
<dbReference type="PANTHER" id="PTHR31672:SF2">
    <property type="entry name" value="F-BOX DOMAIN-CONTAINING PROTEIN"/>
    <property type="match status" value="1"/>
</dbReference>
<dbReference type="Pfam" id="PF00646">
    <property type="entry name" value="F-box"/>
    <property type="match status" value="1"/>
</dbReference>
<dbReference type="SUPFAM" id="SSF81383">
    <property type="entry name" value="F-box domain"/>
    <property type="match status" value="1"/>
</dbReference>
<reference evidence="3 4" key="1">
    <citation type="journal article" date="2019" name="Sci. Rep.">
        <title>A high-quality genome of Eragrostis curvula grass provides insights into Poaceae evolution and supports new strategies to enhance forage quality.</title>
        <authorList>
            <person name="Carballo J."/>
            <person name="Santos B.A.C.M."/>
            <person name="Zappacosta D."/>
            <person name="Garbus I."/>
            <person name="Selva J.P."/>
            <person name="Gallo C.A."/>
            <person name="Diaz A."/>
            <person name="Albertini E."/>
            <person name="Caccamo M."/>
            <person name="Echenique V."/>
        </authorList>
    </citation>
    <scope>NUCLEOTIDE SEQUENCE [LARGE SCALE GENOMIC DNA]</scope>
    <source>
        <strain evidence="4">cv. Victoria</strain>
        <tissue evidence="3">Leaf</tissue>
    </source>
</reference>
<dbReference type="Pfam" id="PF08268">
    <property type="entry name" value="FBA_3"/>
    <property type="match status" value="1"/>
</dbReference>
<dbReference type="InterPro" id="IPR013187">
    <property type="entry name" value="F-box-assoc_dom_typ3"/>
</dbReference>
<gene>
    <name evidence="3" type="ORF">EJB05_24782</name>
</gene>
<keyword evidence="4" id="KW-1185">Reference proteome</keyword>
<sequence length="324" mass="35298">MHPKAEPAPPLPDDVIVEHILTRVPAAAAVRFRTVCRAWRAALTSDHFVMAHHRALRAVGQPEIVFFAPRPGAGGSGSTAFYTCKLDLATQPNGSSSPLDKAVASASELVTVGNMDASHLVLSGTKPCRGLTLLFQLHPCVSTYHVCNLSTGEHVSIPAPRTPAERCGSYIHHPCYVLSSTGLGFDPVAGEHKVVTLYEDRERQQRCEVYGLQSGGWRPCAGKVPPHAANGLVGRPPVFLDGCFYWHIDTLGNLYDEYKLWTRTAGPGSPPPSWSLRLCINLASLPQPMRDHLDHGTRMLPLACLVRRQDPARHEAPRGARVRP</sequence>
<name>A0A5J9VDT2_9POAL</name>
<evidence type="ECO:0000259" key="2">
    <source>
        <dbReference type="Pfam" id="PF08268"/>
    </source>
</evidence>
<evidence type="ECO:0000313" key="3">
    <source>
        <dbReference type="EMBL" id="TVU33010.1"/>
    </source>
</evidence>